<dbReference type="Pfam" id="PF06991">
    <property type="entry name" value="MFAP1"/>
    <property type="match status" value="1"/>
</dbReference>
<protein>
    <recommendedName>
        <fullName evidence="2">Micro-fibrillar-associated protein 1 C-terminal domain-containing protein</fullName>
    </recommendedName>
</protein>
<proteinExistence type="predicted"/>
<comment type="caution">
    <text evidence="3">The sequence shown here is derived from an EMBL/GenBank/DDBJ whole genome shotgun (WGS) entry which is preliminary data.</text>
</comment>
<feature type="compositionally biased region" description="Acidic residues" evidence="1">
    <location>
        <begin position="111"/>
        <end position="135"/>
    </location>
</feature>
<feature type="compositionally biased region" description="Basic and acidic residues" evidence="1">
    <location>
        <begin position="66"/>
        <end position="92"/>
    </location>
</feature>
<dbReference type="OrthoDB" id="1111734at2759"/>
<feature type="region of interest" description="Disordered" evidence="1">
    <location>
        <begin position="342"/>
        <end position="403"/>
    </location>
</feature>
<gene>
    <name evidence="3" type="ORF">CFO_g3178</name>
</gene>
<evidence type="ECO:0000259" key="2">
    <source>
        <dbReference type="Pfam" id="PF06991"/>
    </source>
</evidence>
<dbReference type="PANTHER" id="PTHR15327">
    <property type="entry name" value="MICROFIBRIL-ASSOCIATED PROTEIN"/>
    <property type="match status" value="1"/>
</dbReference>
<feature type="compositionally biased region" description="Acidic residues" evidence="1">
    <location>
        <begin position="206"/>
        <end position="220"/>
    </location>
</feature>
<dbReference type="EMBL" id="LBBL01000159">
    <property type="protein sequence ID" value="KKF94474.1"/>
    <property type="molecule type" value="Genomic_DNA"/>
</dbReference>
<feature type="domain" description="Micro-fibrillar-associated protein 1 C-terminal" evidence="2">
    <location>
        <begin position="132"/>
        <end position="356"/>
    </location>
</feature>
<sequence>MPPSRMTKNPVRPARHRAGKATGADSSTSDSDSDEHDNELPTEPASKPPPKAASAARIATNLGKTSIEDRRRAEETEKQERRQAAQELEKLAAAEGFVTDDEEDSKREGDGGSDEGDSDDDDDDESSEEESSSEDEGPRRLMLRPKFIPKSQRLAKAAKNASQSTEETAQQVEEEARKKAEANALIEAQIQKDLAAKAVGKKHWDDEEDPELEVDDTDDVDPEAELAAFKLRKLQRYKRDREAMIAREKELEEIERRRNLTEDERRAEDEAHLAKQQEEVDAKGQMSYMQKYHHKGAFYQDQAETAGLANRDLMGARFADEIEDRSILPEYLQRRDMTKLGRKGASKYKDMRSENTGRWGELTERRPGEGNKDTNWRNRGDFGGNVDDRFKPDGDFRGGQGANADSVKVTITVTLQFPSIPTKAQHIA</sequence>
<dbReference type="AlphaFoldDB" id="A0A0F8DET2"/>
<reference evidence="3 4" key="1">
    <citation type="submission" date="2015-04" db="EMBL/GenBank/DDBJ databases">
        <title>Genome sequence of Ceratocystis platani, a major pathogen of plane trees.</title>
        <authorList>
            <person name="Belbahri L."/>
        </authorList>
    </citation>
    <scope>NUCLEOTIDE SEQUENCE [LARGE SCALE GENOMIC DNA]</scope>
    <source>
        <strain evidence="3 4">CFO</strain>
    </source>
</reference>
<keyword evidence="4" id="KW-1185">Reference proteome</keyword>
<evidence type="ECO:0000313" key="4">
    <source>
        <dbReference type="Proteomes" id="UP000034841"/>
    </source>
</evidence>
<dbReference type="Proteomes" id="UP000034841">
    <property type="component" value="Unassembled WGS sequence"/>
</dbReference>
<feature type="region of interest" description="Disordered" evidence="1">
    <location>
        <begin position="261"/>
        <end position="287"/>
    </location>
</feature>
<name>A0A0F8DET2_CERFI</name>
<feature type="compositionally biased region" description="Basic and acidic residues" evidence="1">
    <location>
        <begin position="347"/>
        <end position="396"/>
    </location>
</feature>
<feature type="region of interest" description="Disordered" evidence="1">
    <location>
        <begin position="201"/>
        <end position="220"/>
    </location>
</feature>
<feature type="compositionally biased region" description="Low complexity" evidence="1">
    <location>
        <begin position="162"/>
        <end position="171"/>
    </location>
</feature>
<evidence type="ECO:0000256" key="1">
    <source>
        <dbReference type="SAM" id="MobiDB-lite"/>
    </source>
</evidence>
<feature type="region of interest" description="Disordered" evidence="1">
    <location>
        <begin position="1"/>
        <end position="180"/>
    </location>
</feature>
<accession>A0A0F8DET2</accession>
<feature type="compositionally biased region" description="Basic and acidic residues" evidence="1">
    <location>
        <begin position="261"/>
        <end position="282"/>
    </location>
</feature>
<dbReference type="InterPro" id="IPR009730">
    <property type="entry name" value="MFAP1_C"/>
</dbReference>
<evidence type="ECO:0000313" key="3">
    <source>
        <dbReference type="EMBL" id="KKF94474.1"/>
    </source>
</evidence>
<organism evidence="3 4">
    <name type="scientific">Ceratocystis fimbriata f. sp. platani</name>
    <dbReference type="NCBI Taxonomy" id="88771"/>
    <lineage>
        <taxon>Eukaryota</taxon>
        <taxon>Fungi</taxon>
        <taxon>Dikarya</taxon>
        <taxon>Ascomycota</taxon>
        <taxon>Pezizomycotina</taxon>
        <taxon>Sordariomycetes</taxon>
        <taxon>Hypocreomycetidae</taxon>
        <taxon>Microascales</taxon>
        <taxon>Ceratocystidaceae</taxon>
        <taxon>Ceratocystis</taxon>
    </lineage>
</organism>
<dbReference type="InterPro" id="IPR033194">
    <property type="entry name" value="MFAP1"/>
</dbReference>